<keyword evidence="5 6" id="KW-0408">Iron</keyword>
<sequence>MTGPRQLARALAFACLCALAPLAAPAVQPDEMLTDPALEQRARALSLEMRCPVCRNQSIDDSNAELARDLRVLIRERLVAGDSDAEVIDYLVARYGAYILLRPQIGGDTLLLWLAPALMLGAAFAGFSILWRRKAPPPEPESLSEDEKAILARALGQGAGQGAAQGDRP</sequence>
<evidence type="ECO:0000259" key="7">
    <source>
        <dbReference type="Pfam" id="PF03918"/>
    </source>
</evidence>
<feature type="signal peptide" evidence="6">
    <location>
        <begin position="1"/>
        <end position="26"/>
    </location>
</feature>
<dbReference type="EMBL" id="PYGB01000016">
    <property type="protein sequence ID" value="PSK81365.1"/>
    <property type="molecule type" value="Genomic_DNA"/>
</dbReference>
<evidence type="ECO:0000256" key="3">
    <source>
        <dbReference type="ARBA" id="ARBA00022723"/>
    </source>
</evidence>
<dbReference type="PANTHER" id="PTHR47870:SF4">
    <property type="entry name" value="CYTOCHROME C-TYPE BIOGENESIS PROTEIN CYCH"/>
    <property type="match status" value="1"/>
</dbReference>
<dbReference type="Gene3D" id="1.10.8.640">
    <property type="entry name" value="Cytochrome C biogenesis protein"/>
    <property type="match status" value="1"/>
</dbReference>
<evidence type="ECO:0000313" key="8">
    <source>
        <dbReference type="EMBL" id="PSK81365.1"/>
    </source>
</evidence>
<dbReference type="InterPro" id="IPR005616">
    <property type="entry name" value="CcmH/CycL/Ccl2/NrfF_N"/>
</dbReference>
<dbReference type="GO" id="GO:0046872">
    <property type="term" value="F:metal ion binding"/>
    <property type="evidence" value="ECO:0007669"/>
    <property type="project" value="UniProtKB-KW"/>
</dbReference>
<evidence type="ECO:0000256" key="1">
    <source>
        <dbReference type="ARBA" id="ARBA00010342"/>
    </source>
</evidence>
<keyword evidence="6" id="KW-0812">Transmembrane</keyword>
<organism evidence="9 10">
    <name type="scientific">Limimaricola soesokkakensis</name>
    <dbReference type="NCBI Taxonomy" id="1343159"/>
    <lineage>
        <taxon>Bacteria</taxon>
        <taxon>Pseudomonadati</taxon>
        <taxon>Pseudomonadota</taxon>
        <taxon>Alphaproteobacteria</taxon>
        <taxon>Rhodobacterales</taxon>
        <taxon>Paracoccaceae</taxon>
        <taxon>Limimaricola</taxon>
    </lineage>
</organism>
<comment type="function">
    <text evidence="6">Possible subunit of a heme lyase.</text>
</comment>
<proteinExistence type="inferred from homology"/>
<evidence type="ECO:0000313" key="10">
    <source>
        <dbReference type="Proteomes" id="UP000193495"/>
    </source>
</evidence>
<dbReference type="Pfam" id="PF03918">
    <property type="entry name" value="CcmH"/>
    <property type="match status" value="1"/>
</dbReference>
<accession>A0A1X7A4E3</accession>
<keyword evidence="3 6" id="KW-0479">Metal-binding</keyword>
<dbReference type="Proteomes" id="UP000193495">
    <property type="component" value="Unassembled WGS sequence"/>
</dbReference>
<protein>
    <recommendedName>
        <fullName evidence="6">Cytochrome c-type biogenesis protein</fullName>
    </recommendedName>
</protein>
<dbReference type="GO" id="GO:0005886">
    <property type="term" value="C:plasma membrane"/>
    <property type="evidence" value="ECO:0007669"/>
    <property type="project" value="TreeGrafter"/>
</dbReference>
<dbReference type="AlphaFoldDB" id="A0A1X7A4E3"/>
<feature type="chain" id="PRO_5044514620" description="Cytochrome c-type biogenesis protein" evidence="6">
    <location>
        <begin position="27"/>
        <end position="169"/>
    </location>
</feature>
<evidence type="ECO:0000313" key="9">
    <source>
        <dbReference type="EMBL" id="SLN70246.1"/>
    </source>
</evidence>
<keyword evidence="11" id="KW-1185">Reference proteome</keyword>
<dbReference type="OrthoDB" id="9804975at2"/>
<dbReference type="RefSeq" id="WP_085897836.1">
    <property type="nucleotide sequence ID" value="NZ_FWFY01000018.1"/>
</dbReference>
<evidence type="ECO:0000256" key="4">
    <source>
        <dbReference type="ARBA" id="ARBA00022729"/>
    </source>
</evidence>
<dbReference type="Proteomes" id="UP000240624">
    <property type="component" value="Unassembled WGS sequence"/>
</dbReference>
<dbReference type="PANTHER" id="PTHR47870">
    <property type="entry name" value="CYTOCHROME C-TYPE BIOGENESIS PROTEIN CCMH"/>
    <property type="match status" value="1"/>
</dbReference>
<evidence type="ECO:0000256" key="2">
    <source>
        <dbReference type="ARBA" id="ARBA00022617"/>
    </source>
</evidence>
<dbReference type="EMBL" id="FWFY01000018">
    <property type="protein sequence ID" value="SLN70246.1"/>
    <property type="molecule type" value="Genomic_DNA"/>
</dbReference>
<reference evidence="9 10" key="1">
    <citation type="submission" date="2017-03" db="EMBL/GenBank/DDBJ databases">
        <authorList>
            <person name="Afonso C.L."/>
            <person name="Miller P.J."/>
            <person name="Scott M.A."/>
            <person name="Spackman E."/>
            <person name="Goraichik I."/>
            <person name="Dimitrov K.M."/>
            <person name="Suarez D.L."/>
            <person name="Swayne D.E."/>
        </authorList>
    </citation>
    <scope>NUCLEOTIDE SEQUENCE [LARGE SCALE GENOMIC DNA]</scope>
    <source>
        <strain evidence="9 10">CECT 8367</strain>
    </source>
</reference>
<evidence type="ECO:0000256" key="5">
    <source>
        <dbReference type="ARBA" id="ARBA00023004"/>
    </source>
</evidence>
<comment type="similarity">
    <text evidence="1 6">Belongs to the CcmH/CycL/Ccl2/NrfF family.</text>
</comment>
<feature type="domain" description="CcmH/CycL/Ccl2/NrfF N-terminal" evidence="7">
    <location>
        <begin position="15"/>
        <end position="154"/>
    </location>
</feature>
<keyword evidence="6" id="KW-0472">Membrane</keyword>
<keyword evidence="4 6" id="KW-0732">Signal</keyword>
<feature type="transmembrane region" description="Helical" evidence="6">
    <location>
        <begin position="110"/>
        <end position="131"/>
    </location>
</feature>
<keyword evidence="2 6" id="KW-0349">Heme</keyword>
<gene>
    <name evidence="9" type="primary">ccmH_2</name>
    <name evidence="8" type="ORF">CLV79_11619</name>
    <name evidence="9" type="ORF">LOS8367_03534</name>
</gene>
<keyword evidence="6" id="KW-1133">Transmembrane helix</keyword>
<dbReference type="InterPro" id="IPR051263">
    <property type="entry name" value="C-type_cytochrome_biogenesis"/>
</dbReference>
<name>A0A1X7A4E3_9RHOB</name>
<evidence type="ECO:0000313" key="11">
    <source>
        <dbReference type="Proteomes" id="UP000240624"/>
    </source>
</evidence>
<dbReference type="CDD" id="cd16378">
    <property type="entry name" value="CcmH_N"/>
    <property type="match status" value="1"/>
</dbReference>
<dbReference type="InterPro" id="IPR038297">
    <property type="entry name" value="CcmH/CycL/NrfF/Ccl2_sf"/>
</dbReference>
<evidence type="ECO:0000256" key="6">
    <source>
        <dbReference type="RuleBase" id="RU364112"/>
    </source>
</evidence>
<reference evidence="8 11" key="2">
    <citation type="submission" date="2018-03" db="EMBL/GenBank/DDBJ databases">
        <title>Genomic Encyclopedia of Archaeal and Bacterial Type Strains, Phase II (KMG-II): from individual species to whole genera.</title>
        <authorList>
            <person name="Goeker M."/>
        </authorList>
    </citation>
    <scope>NUCLEOTIDE SEQUENCE [LARGE SCALE GENOMIC DNA]</scope>
    <source>
        <strain evidence="8 11">DSM 29956</strain>
    </source>
</reference>